<protein>
    <submittedName>
        <fullName evidence="1">Uncharacterized protein</fullName>
    </submittedName>
</protein>
<keyword evidence="2" id="KW-1185">Reference proteome</keyword>
<dbReference type="EMBL" id="OR769219">
    <property type="protein sequence ID" value="WQJ51377.1"/>
    <property type="molecule type" value="Genomic_DNA"/>
</dbReference>
<evidence type="ECO:0000313" key="1">
    <source>
        <dbReference type="EMBL" id="WQJ51377.1"/>
    </source>
</evidence>
<evidence type="ECO:0000313" key="2">
    <source>
        <dbReference type="Proteomes" id="UP001348805"/>
    </source>
</evidence>
<accession>A0ABZ0YZY4</accession>
<organism evidence="1 2">
    <name type="scientific">phage Lak_Megaphage_RVC_AP3_GC26</name>
    <dbReference type="NCBI Taxonomy" id="3109225"/>
    <lineage>
        <taxon>Viruses</taxon>
        <taxon>Duplodnaviria</taxon>
        <taxon>Heunggongvirae</taxon>
        <taxon>Uroviricota</taxon>
        <taxon>Caudoviricetes</taxon>
        <taxon>Caudoviricetes code 15 clade</taxon>
    </lineage>
</organism>
<proteinExistence type="predicted"/>
<sequence>MRKIKKGEYMHSYTSGPCNDETRWVFPEDFEGLDDNAYYEIEYDYYSAADPCDFSCTYKVTYIKKVDDSLYHIFNILNHYNDASTSDSFMEWFNKHYTLNCK</sequence>
<reference evidence="1 2" key="1">
    <citation type="submission" date="2023-11" db="EMBL/GenBank/DDBJ databases">
        <authorList>
            <person name="Cook R."/>
            <person name="Crisci M."/>
            <person name="Pye H."/>
            <person name="Adriaenssens E."/>
            <person name="Santini J."/>
        </authorList>
    </citation>
    <scope>NUCLEOTIDE SEQUENCE [LARGE SCALE GENOMIC DNA]</scope>
    <source>
        <strain evidence="1">Lak_Megaphage_RVC_AP3_GC26</strain>
    </source>
</reference>
<name>A0ABZ0YZY4_9CAUD</name>
<dbReference type="Proteomes" id="UP001348805">
    <property type="component" value="Segment"/>
</dbReference>